<organism evidence="2 3">
    <name type="scientific">Setaria italica</name>
    <name type="common">Foxtail millet</name>
    <name type="synonym">Panicum italicum</name>
    <dbReference type="NCBI Taxonomy" id="4555"/>
    <lineage>
        <taxon>Eukaryota</taxon>
        <taxon>Viridiplantae</taxon>
        <taxon>Streptophyta</taxon>
        <taxon>Embryophyta</taxon>
        <taxon>Tracheophyta</taxon>
        <taxon>Spermatophyta</taxon>
        <taxon>Magnoliopsida</taxon>
        <taxon>Liliopsida</taxon>
        <taxon>Poales</taxon>
        <taxon>Poaceae</taxon>
        <taxon>PACMAD clade</taxon>
        <taxon>Panicoideae</taxon>
        <taxon>Panicodae</taxon>
        <taxon>Paniceae</taxon>
        <taxon>Cenchrinae</taxon>
        <taxon>Setaria</taxon>
    </lineage>
</organism>
<dbReference type="EnsemblPlants" id="KQK98087">
    <property type="protein sequence ID" value="KQK98087"/>
    <property type="gene ID" value="SETIT_012298mg"/>
</dbReference>
<evidence type="ECO:0000313" key="2">
    <source>
        <dbReference type="EnsemblPlants" id="KQK98087"/>
    </source>
</evidence>
<keyword evidence="3" id="KW-1185">Reference proteome</keyword>
<dbReference type="HOGENOM" id="CLU_1565559_0_0_1"/>
<dbReference type="EMBL" id="AGNK02004428">
    <property type="status" value="NOT_ANNOTATED_CDS"/>
    <property type="molecule type" value="Genomic_DNA"/>
</dbReference>
<evidence type="ECO:0000256" key="1">
    <source>
        <dbReference type="SAM" id="MobiDB-lite"/>
    </source>
</evidence>
<feature type="compositionally biased region" description="Low complexity" evidence="1">
    <location>
        <begin position="130"/>
        <end position="150"/>
    </location>
</feature>
<feature type="region of interest" description="Disordered" evidence="1">
    <location>
        <begin position="1"/>
        <end position="171"/>
    </location>
</feature>
<reference evidence="3" key="1">
    <citation type="journal article" date="2012" name="Nat. Biotechnol.">
        <title>Reference genome sequence of the model plant Setaria.</title>
        <authorList>
            <person name="Bennetzen J.L."/>
            <person name="Schmutz J."/>
            <person name="Wang H."/>
            <person name="Percifield R."/>
            <person name="Hawkins J."/>
            <person name="Pontaroli A.C."/>
            <person name="Estep M."/>
            <person name="Feng L."/>
            <person name="Vaughn J.N."/>
            <person name="Grimwood J."/>
            <person name="Jenkins J."/>
            <person name="Barry K."/>
            <person name="Lindquist E."/>
            <person name="Hellsten U."/>
            <person name="Deshpande S."/>
            <person name="Wang X."/>
            <person name="Wu X."/>
            <person name="Mitros T."/>
            <person name="Triplett J."/>
            <person name="Yang X."/>
            <person name="Ye C.Y."/>
            <person name="Mauro-Herrera M."/>
            <person name="Wang L."/>
            <person name="Li P."/>
            <person name="Sharma M."/>
            <person name="Sharma R."/>
            <person name="Ronald P.C."/>
            <person name="Panaud O."/>
            <person name="Kellogg E.A."/>
            <person name="Brutnell T.P."/>
            <person name="Doust A.N."/>
            <person name="Tuskan G.A."/>
            <person name="Rokhsar D."/>
            <person name="Devos K.M."/>
        </authorList>
    </citation>
    <scope>NUCLEOTIDE SEQUENCE [LARGE SCALE GENOMIC DNA]</scope>
    <source>
        <strain evidence="3">cv. Yugu1</strain>
    </source>
</reference>
<dbReference type="AlphaFoldDB" id="K3YDJ3"/>
<dbReference type="Proteomes" id="UP000004995">
    <property type="component" value="Unassembled WGS sequence"/>
</dbReference>
<dbReference type="InParanoid" id="K3YDJ3"/>
<evidence type="ECO:0000313" key="3">
    <source>
        <dbReference type="Proteomes" id="UP000004995"/>
    </source>
</evidence>
<proteinExistence type="predicted"/>
<name>K3YDJ3_SETIT</name>
<protein>
    <submittedName>
        <fullName evidence="2">Uncharacterized protein</fullName>
    </submittedName>
</protein>
<accession>K3YDJ3</accession>
<dbReference type="Gramene" id="KQK98087">
    <property type="protein sequence ID" value="KQK98087"/>
    <property type="gene ID" value="SETIT_012298mg"/>
</dbReference>
<sequence length="171" mass="17845">MRKGAGRGPPLPRGQGRATQAAAPCGHGRAVRAAAPPVPLPRAARSGRRPPHRDTTRWSTKRTAWKAKTANHRWPTASLGAPMFPRDPSSTLDAGHGRGRSSTGEEHGRWGATPLEEPRRPLLPHGQGRAAPAAGGAPGATRVPVVRAVTPPRPGGEPRRPPPSSSSSTVS</sequence>
<reference evidence="2" key="2">
    <citation type="submission" date="2018-08" db="UniProtKB">
        <authorList>
            <consortium name="EnsemblPlants"/>
        </authorList>
    </citation>
    <scope>IDENTIFICATION</scope>
    <source>
        <strain evidence="2">Yugu1</strain>
    </source>
</reference>
<feature type="compositionally biased region" description="Basic residues" evidence="1">
    <location>
        <begin position="59"/>
        <end position="71"/>
    </location>
</feature>